<dbReference type="InterPro" id="IPR009506">
    <property type="entry name" value="YjiS-like"/>
</dbReference>
<reference evidence="3 4" key="1">
    <citation type="submission" date="2016-10" db="EMBL/GenBank/DDBJ databases">
        <authorList>
            <person name="Varghese N."/>
            <person name="Submissions S."/>
        </authorList>
    </citation>
    <scope>NUCLEOTIDE SEQUENCE [LARGE SCALE GENOMIC DNA]</scope>
    <source>
        <strain evidence="3 4">CGMCC 1.6497</strain>
    </source>
</reference>
<dbReference type="Pfam" id="PF06568">
    <property type="entry name" value="YjiS-like"/>
    <property type="match status" value="1"/>
</dbReference>
<proteinExistence type="predicted"/>
<dbReference type="RefSeq" id="WP_046479241.1">
    <property type="nucleotide sequence ID" value="NZ_FNJC01000003.1"/>
</dbReference>
<dbReference type="Proteomes" id="UP000198795">
    <property type="component" value="Unassembled WGS sequence"/>
</dbReference>
<dbReference type="EMBL" id="FNJC01000003">
    <property type="protein sequence ID" value="SDP08897.1"/>
    <property type="molecule type" value="Genomic_DNA"/>
</dbReference>
<evidence type="ECO:0000259" key="2">
    <source>
        <dbReference type="Pfam" id="PF06568"/>
    </source>
</evidence>
<feature type="region of interest" description="Disordered" evidence="1">
    <location>
        <begin position="1"/>
        <end position="21"/>
    </location>
</feature>
<feature type="domain" description="YjiS-like" evidence="2">
    <location>
        <begin position="30"/>
        <end position="62"/>
    </location>
</feature>
<keyword evidence="4" id="KW-1185">Reference proteome</keyword>
<sequence length="71" mass="8354">MSELSKTHTHPAHIDASGCASSQRGLCFRLSAALQRWYQRRRLLRLDERMLRDIGLSRCDAEREAAKRWRK</sequence>
<gene>
    <name evidence="3" type="ORF">SAMN04488061_2159</name>
</gene>
<evidence type="ECO:0000313" key="4">
    <source>
        <dbReference type="Proteomes" id="UP000198795"/>
    </source>
</evidence>
<comment type="caution">
    <text evidence="3">The sequence shown here is derived from an EMBL/GenBank/DDBJ whole genome shotgun (WGS) entry which is preliminary data.</text>
</comment>
<evidence type="ECO:0000256" key="1">
    <source>
        <dbReference type="SAM" id="MobiDB-lite"/>
    </source>
</evidence>
<accession>A0A1H0PUR7</accession>
<organism evidence="3 4">
    <name type="scientific">Filomicrobium insigne</name>
    <dbReference type="NCBI Taxonomy" id="418854"/>
    <lineage>
        <taxon>Bacteria</taxon>
        <taxon>Pseudomonadati</taxon>
        <taxon>Pseudomonadota</taxon>
        <taxon>Alphaproteobacteria</taxon>
        <taxon>Hyphomicrobiales</taxon>
        <taxon>Hyphomicrobiaceae</taxon>
        <taxon>Filomicrobium</taxon>
    </lineage>
</organism>
<name>A0A1H0PUR7_9HYPH</name>
<protein>
    <submittedName>
        <fullName evidence="3">Uncharacterized conserved protein YjiS, DUF1127 family</fullName>
    </submittedName>
</protein>
<evidence type="ECO:0000313" key="3">
    <source>
        <dbReference type="EMBL" id="SDP08897.1"/>
    </source>
</evidence>